<reference evidence="2" key="1">
    <citation type="submission" date="2023-07" db="EMBL/GenBank/DDBJ databases">
        <title>A chromosome-level genome assembly of Lolium multiflorum.</title>
        <authorList>
            <person name="Chen Y."/>
            <person name="Copetti D."/>
            <person name="Kolliker R."/>
            <person name="Studer B."/>
        </authorList>
    </citation>
    <scope>NUCLEOTIDE SEQUENCE</scope>
    <source>
        <strain evidence="2">02402/16</strain>
        <tissue evidence="2">Leaf</tissue>
    </source>
</reference>
<dbReference type="Proteomes" id="UP001231189">
    <property type="component" value="Unassembled WGS sequence"/>
</dbReference>
<gene>
    <name evidence="2" type="ORF">QYE76_057806</name>
</gene>
<keyword evidence="3" id="KW-1185">Reference proteome</keyword>
<dbReference type="InterPro" id="IPR001810">
    <property type="entry name" value="F-box_dom"/>
</dbReference>
<evidence type="ECO:0000259" key="1">
    <source>
        <dbReference type="Pfam" id="PF00646"/>
    </source>
</evidence>
<dbReference type="Pfam" id="PF00646">
    <property type="entry name" value="F-box"/>
    <property type="match status" value="1"/>
</dbReference>
<dbReference type="PANTHER" id="PTHR35828:SF21">
    <property type="entry name" value="F-BOX DOMAIN-CONTAINING PROTEIN"/>
    <property type="match status" value="1"/>
</dbReference>
<dbReference type="EMBL" id="JAUUTY010000003">
    <property type="protein sequence ID" value="KAK1669647.1"/>
    <property type="molecule type" value="Genomic_DNA"/>
</dbReference>
<dbReference type="AlphaFoldDB" id="A0AAD8T4H3"/>
<dbReference type="PANTHER" id="PTHR35828">
    <property type="entry name" value="OS08G0203800 PROTEIN-RELATED"/>
    <property type="match status" value="1"/>
</dbReference>
<organism evidence="2 3">
    <name type="scientific">Lolium multiflorum</name>
    <name type="common">Italian ryegrass</name>
    <name type="synonym">Lolium perenne subsp. multiflorum</name>
    <dbReference type="NCBI Taxonomy" id="4521"/>
    <lineage>
        <taxon>Eukaryota</taxon>
        <taxon>Viridiplantae</taxon>
        <taxon>Streptophyta</taxon>
        <taxon>Embryophyta</taxon>
        <taxon>Tracheophyta</taxon>
        <taxon>Spermatophyta</taxon>
        <taxon>Magnoliopsida</taxon>
        <taxon>Liliopsida</taxon>
        <taxon>Poales</taxon>
        <taxon>Poaceae</taxon>
        <taxon>BOP clade</taxon>
        <taxon>Pooideae</taxon>
        <taxon>Poodae</taxon>
        <taxon>Poeae</taxon>
        <taxon>Poeae Chloroplast Group 2 (Poeae type)</taxon>
        <taxon>Loliodinae</taxon>
        <taxon>Loliinae</taxon>
        <taxon>Lolium</taxon>
    </lineage>
</organism>
<accession>A0AAD8T4H3</accession>
<feature type="domain" description="F-box" evidence="1">
    <location>
        <begin position="7"/>
        <end position="41"/>
    </location>
</feature>
<sequence>MAAVLYDVVREILVRLNDVTTLFRCAMVCKGWCSLLVSDDSFLRRCLPVPEKPCGSPSFSGFFTKLRLPVGLPPSPCFVPAPRSVLGCHGLRVFSSFFPSDRQADFFDHAVPLTSRHGLLLVRLDLHHAGFNTDPSSVLLAVCDPLAGMVHELPRLEHYWDFDNSSRIGGYALLTDSDCSSSNDGHGDGLQQRTRFFKVIMLTVEKSRLHCTLHAFSSADESGWSTRSGVVKDEEDRSICTVLRQHNAVVCDGAARWLLWGKAGVHTLDVSCKTGHVSLTRMMGVQLHYFRDQLHDHPYLSIDGEGKLMVLGLRRNGRELEIWTSHKDGRSFQASMLKLKGHNLPRKGHVYTCLGERHGMILVKDNNKRVYVADLKTGVMHEVKDWPRSNGLSRRKTVLFEMDWPGFFISQLTFAAY</sequence>
<dbReference type="SUPFAM" id="SSF81383">
    <property type="entry name" value="F-box domain"/>
    <property type="match status" value="1"/>
</dbReference>
<dbReference type="InterPro" id="IPR036047">
    <property type="entry name" value="F-box-like_dom_sf"/>
</dbReference>
<evidence type="ECO:0000313" key="2">
    <source>
        <dbReference type="EMBL" id="KAK1669647.1"/>
    </source>
</evidence>
<name>A0AAD8T4H3_LOLMU</name>
<proteinExistence type="predicted"/>
<evidence type="ECO:0000313" key="3">
    <source>
        <dbReference type="Proteomes" id="UP001231189"/>
    </source>
</evidence>
<protein>
    <recommendedName>
        <fullName evidence="1">F-box domain-containing protein</fullName>
    </recommendedName>
</protein>
<comment type="caution">
    <text evidence="2">The sequence shown here is derived from an EMBL/GenBank/DDBJ whole genome shotgun (WGS) entry which is preliminary data.</text>
</comment>